<dbReference type="Proteomes" id="UP000631114">
    <property type="component" value="Unassembled WGS sequence"/>
</dbReference>
<proteinExistence type="predicted"/>
<protein>
    <submittedName>
        <fullName evidence="1">Uncharacterized protein</fullName>
    </submittedName>
</protein>
<dbReference type="EMBL" id="JADFTS010000002">
    <property type="protein sequence ID" value="KAF9620081.1"/>
    <property type="molecule type" value="Genomic_DNA"/>
</dbReference>
<organism evidence="1 2">
    <name type="scientific">Coptis chinensis</name>
    <dbReference type="NCBI Taxonomy" id="261450"/>
    <lineage>
        <taxon>Eukaryota</taxon>
        <taxon>Viridiplantae</taxon>
        <taxon>Streptophyta</taxon>
        <taxon>Embryophyta</taxon>
        <taxon>Tracheophyta</taxon>
        <taxon>Spermatophyta</taxon>
        <taxon>Magnoliopsida</taxon>
        <taxon>Ranunculales</taxon>
        <taxon>Ranunculaceae</taxon>
        <taxon>Coptidoideae</taxon>
        <taxon>Coptis</taxon>
    </lineage>
</organism>
<dbReference type="AlphaFoldDB" id="A0A835MDT2"/>
<keyword evidence="2" id="KW-1185">Reference proteome</keyword>
<sequence>MPIKTMLCHLTVMVTDHIFDGLKICFKDLGLQGIVQEFWRLQFTADVLAAIDQAFIEMGKWENARLMEKNGVEPSLITFNTIFLNGFYRDGEFGLALKLCEKSIGSNCHVSAGIVQVVVDGLDLRFWLFLATSSVVKSTVQIREIKRFCLYKMSTKTTRNHQYSFFMRSIAYYALCISDTLFRSSLNKERLTLWKDADHQALTETDNVKRPLWHEYEDHRPRNYNRAGGKGAGAAGVIAWDMAGKAVATNFRTFKVKSAEEAEFFAAETAINLAASFQASCYLIEADRDQCSCKSYLRCKYELAAGNNSDCNQIS</sequence>
<gene>
    <name evidence="1" type="ORF">IFM89_010731</name>
</gene>
<accession>A0A835MDT2</accession>
<name>A0A835MDT2_9MAGN</name>
<comment type="caution">
    <text evidence="1">The sequence shown here is derived from an EMBL/GenBank/DDBJ whole genome shotgun (WGS) entry which is preliminary data.</text>
</comment>
<dbReference type="Gene3D" id="1.25.40.10">
    <property type="entry name" value="Tetratricopeptide repeat domain"/>
    <property type="match status" value="1"/>
</dbReference>
<dbReference type="InterPro" id="IPR011990">
    <property type="entry name" value="TPR-like_helical_dom_sf"/>
</dbReference>
<evidence type="ECO:0000313" key="2">
    <source>
        <dbReference type="Proteomes" id="UP000631114"/>
    </source>
</evidence>
<dbReference type="OrthoDB" id="185373at2759"/>
<reference evidence="1 2" key="1">
    <citation type="submission" date="2020-10" db="EMBL/GenBank/DDBJ databases">
        <title>The Coptis chinensis genome and diversification of protoberbering-type alkaloids.</title>
        <authorList>
            <person name="Wang B."/>
            <person name="Shu S."/>
            <person name="Song C."/>
            <person name="Liu Y."/>
        </authorList>
    </citation>
    <scope>NUCLEOTIDE SEQUENCE [LARGE SCALE GENOMIC DNA]</scope>
    <source>
        <strain evidence="1">HL-2020</strain>
        <tissue evidence="1">Leaf</tissue>
    </source>
</reference>
<evidence type="ECO:0000313" key="1">
    <source>
        <dbReference type="EMBL" id="KAF9620081.1"/>
    </source>
</evidence>